<comment type="function">
    <text evidence="1">Required for O(2)-independent ubiquinone (coenzyme Q) biosynthesis. Likely functions as an accessory factor.</text>
</comment>
<feature type="domain" description="SCP2" evidence="2">
    <location>
        <begin position="47"/>
        <end position="135"/>
    </location>
</feature>
<dbReference type="InterPro" id="IPR016830">
    <property type="entry name" value="UbiT"/>
</dbReference>
<keyword evidence="4" id="KW-1185">Reference proteome</keyword>
<dbReference type="EMBL" id="CP064781">
    <property type="protein sequence ID" value="QRJ64253.1"/>
    <property type="molecule type" value="Genomic_DNA"/>
</dbReference>
<dbReference type="Proteomes" id="UP000663444">
    <property type="component" value="Chromosome"/>
</dbReference>
<gene>
    <name evidence="1" type="primary">ubiT</name>
    <name evidence="3" type="ORF">IWH25_02535</name>
</gene>
<proteinExistence type="inferred from homology"/>
<sequence length="159" mass="17548">MDQGFTIPKFQLPGFIARIGEKLPQWPHAVALTTALNAAAKLGLLPEDSLAAMEGKTFVVQVYDTGGQAAFTYRGGFFRPLFRPAGTPDLAFRANLSAFLQVATRQEDPDTLFFNRELSIEGDTELGLIVKNMLDAIDLSQLKPRLPQLPRSLPFISQR</sequence>
<dbReference type="RefSeq" id="WP_203387794.1">
    <property type="nucleotide sequence ID" value="NZ_CP064781.1"/>
</dbReference>
<comment type="similarity">
    <text evidence="1">Belongs to the UbiT family.</text>
</comment>
<dbReference type="AlphaFoldDB" id="A0A974SPT1"/>
<evidence type="ECO:0000256" key="1">
    <source>
        <dbReference type="HAMAP-Rule" id="MF_02231"/>
    </source>
</evidence>
<evidence type="ECO:0000313" key="3">
    <source>
        <dbReference type="EMBL" id="QRJ64253.1"/>
    </source>
</evidence>
<organism evidence="3 4">
    <name type="scientific">Azospira restricta</name>
    <dbReference type="NCBI Taxonomy" id="404405"/>
    <lineage>
        <taxon>Bacteria</taxon>
        <taxon>Pseudomonadati</taxon>
        <taxon>Pseudomonadota</taxon>
        <taxon>Betaproteobacteria</taxon>
        <taxon>Rhodocyclales</taxon>
        <taxon>Rhodocyclaceae</taxon>
        <taxon>Azospira</taxon>
    </lineage>
</organism>
<keyword evidence="1" id="KW-0831">Ubiquinone biosynthesis</keyword>
<comment type="pathway">
    <text evidence="1">Cofactor biosynthesis; ubiquinone biosynthesis.</text>
</comment>
<dbReference type="HAMAP" id="MF_02231">
    <property type="entry name" value="UbiT"/>
    <property type="match status" value="1"/>
</dbReference>
<evidence type="ECO:0000259" key="2">
    <source>
        <dbReference type="Pfam" id="PF02036"/>
    </source>
</evidence>
<accession>A0A974SPT1</accession>
<reference evidence="3" key="1">
    <citation type="submission" date="2020-11" db="EMBL/GenBank/DDBJ databases">
        <title>Azospira restricta DSM 18626 genome sequence.</title>
        <authorList>
            <person name="Moe W.M."/>
        </authorList>
    </citation>
    <scope>NUCLEOTIDE SEQUENCE</scope>
    <source>
        <strain evidence="3">DSM 18626</strain>
    </source>
</reference>
<protein>
    <recommendedName>
        <fullName evidence="1">Ubiquinone biosynthesis accessory factor UbiT</fullName>
    </recommendedName>
</protein>
<dbReference type="Pfam" id="PF02036">
    <property type="entry name" value="SCP2"/>
    <property type="match status" value="1"/>
</dbReference>
<dbReference type="InterPro" id="IPR003033">
    <property type="entry name" value="SCP2_sterol-bd_dom"/>
</dbReference>
<dbReference type="GO" id="GO:0006744">
    <property type="term" value="P:ubiquinone biosynthetic process"/>
    <property type="evidence" value="ECO:0007669"/>
    <property type="project" value="UniProtKB-UniRule"/>
</dbReference>
<name>A0A974SPT1_9RHOO</name>
<dbReference type="InterPro" id="IPR036527">
    <property type="entry name" value="SCP2_sterol-bd_dom_sf"/>
</dbReference>
<dbReference type="KEGG" id="ares:IWH25_02535"/>
<dbReference type="SUPFAM" id="SSF55718">
    <property type="entry name" value="SCP-like"/>
    <property type="match status" value="1"/>
</dbReference>
<evidence type="ECO:0000313" key="4">
    <source>
        <dbReference type="Proteomes" id="UP000663444"/>
    </source>
</evidence>